<accession>A0A2P0VP32</accession>
<organism evidence="1">
    <name type="scientific">Tetraselmis virus 1</name>
    <dbReference type="NCBI Taxonomy" id="2060617"/>
    <lineage>
        <taxon>Viruses</taxon>
        <taxon>Varidnaviria</taxon>
        <taxon>Bamfordvirae</taxon>
        <taxon>Nucleocytoviricota</taxon>
        <taxon>Megaviricetes</taxon>
        <taxon>Imitervirales</taxon>
        <taxon>Allomimiviridae</taxon>
        <taxon>Oceanusvirus</taxon>
        <taxon>Oceanusvirus kaneohense</taxon>
    </lineage>
</organism>
<dbReference type="EMBL" id="KY322437">
    <property type="protein sequence ID" value="AUF82663.1"/>
    <property type="molecule type" value="Genomic_DNA"/>
</dbReference>
<sequence length="221" mass="25197">MAATFVRKLVTELEEENPSLSKQEIEDKFWSHSDMVQMMKEYTKFCATQKELNRLSAMYKKSEDIIKESFKHFHPSQDGSCVNCGYNLKQGQEVSFEIYRGPPVTQFNSKLIRIEAPDLFKRASVGKRAGNINIKTETAPSLNVMIGNNNDELILYKGEFITQNCKKRKVIPHGNDPVSVPSDALSCKIMKKTIKHEDLDYTIPNDVVSEEIQDDGPNEDE</sequence>
<protein>
    <submittedName>
        <fullName evidence="1">Uncharacterized protein</fullName>
    </submittedName>
</protein>
<evidence type="ECO:0000313" key="1">
    <source>
        <dbReference type="EMBL" id="AUF82663.1"/>
    </source>
</evidence>
<dbReference type="Proteomes" id="UP000244773">
    <property type="component" value="Segment"/>
</dbReference>
<keyword evidence="2" id="KW-1185">Reference proteome</keyword>
<reference evidence="1" key="1">
    <citation type="journal article" date="2018" name="Virology">
        <title>A giant virus infecting green algae encodes key fermentation genes.</title>
        <authorList>
            <person name="Schvarcz C.R."/>
            <person name="Steward G.F."/>
        </authorList>
    </citation>
    <scope>NUCLEOTIDE SEQUENCE [LARGE SCALE GENOMIC DNA]</scope>
</reference>
<proteinExistence type="predicted"/>
<evidence type="ECO:0000313" key="2">
    <source>
        <dbReference type="Proteomes" id="UP000244773"/>
    </source>
</evidence>
<name>A0A2P0VP32_9VIRU</name>
<gene>
    <name evidence="1" type="ORF">TetV_581</name>
</gene>